<proteinExistence type="predicted"/>
<dbReference type="EMBL" id="CM047736">
    <property type="protein sequence ID" value="KAJ0052325.1"/>
    <property type="molecule type" value="Genomic_DNA"/>
</dbReference>
<evidence type="ECO:0000313" key="2">
    <source>
        <dbReference type="Proteomes" id="UP001163603"/>
    </source>
</evidence>
<reference evidence="2" key="1">
    <citation type="journal article" date="2023" name="G3 (Bethesda)">
        <title>Genome assembly and association tests identify interacting loci associated with vigor, precocity, and sex in interspecific pistachio rootstocks.</title>
        <authorList>
            <person name="Palmer W."/>
            <person name="Jacygrad E."/>
            <person name="Sagayaradj S."/>
            <person name="Cavanaugh K."/>
            <person name="Han R."/>
            <person name="Bertier L."/>
            <person name="Beede B."/>
            <person name="Kafkas S."/>
            <person name="Golino D."/>
            <person name="Preece J."/>
            <person name="Michelmore R."/>
        </authorList>
    </citation>
    <scope>NUCLEOTIDE SEQUENCE [LARGE SCALE GENOMIC DNA]</scope>
</reference>
<protein>
    <submittedName>
        <fullName evidence="1">Uncharacterized protein</fullName>
    </submittedName>
</protein>
<sequence length="158" mass="16271">MASRGLQMTLVLVLAAMFWGGVMAQSNSNCNDVLTSMAPCLNFLTGNSSTPSNSCCSQLGAVAKSSPDCLCAALNGSVPSMGININRTIALSLPDACQVQTSSIDQCKQAITPAASPPGSTSTSTTQDSSDGGIRRTPIHFVLFLLFVASCASKIAKF</sequence>
<gene>
    <name evidence="1" type="ORF">Pint_03280</name>
</gene>
<accession>A0ACC0ZJX3</accession>
<comment type="caution">
    <text evidence="1">The sequence shown here is derived from an EMBL/GenBank/DDBJ whole genome shotgun (WGS) entry which is preliminary data.</text>
</comment>
<name>A0ACC0ZJX3_9ROSI</name>
<evidence type="ECO:0000313" key="1">
    <source>
        <dbReference type="EMBL" id="KAJ0052325.1"/>
    </source>
</evidence>
<organism evidence="1 2">
    <name type="scientific">Pistacia integerrima</name>
    <dbReference type="NCBI Taxonomy" id="434235"/>
    <lineage>
        <taxon>Eukaryota</taxon>
        <taxon>Viridiplantae</taxon>
        <taxon>Streptophyta</taxon>
        <taxon>Embryophyta</taxon>
        <taxon>Tracheophyta</taxon>
        <taxon>Spermatophyta</taxon>
        <taxon>Magnoliopsida</taxon>
        <taxon>eudicotyledons</taxon>
        <taxon>Gunneridae</taxon>
        <taxon>Pentapetalae</taxon>
        <taxon>rosids</taxon>
        <taxon>malvids</taxon>
        <taxon>Sapindales</taxon>
        <taxon>Anacardiaceae</taxon>
        <taxon>Pistacia</taxon>
    </lineage>
</organism>
<dbReference type="Proteomes" id="UP001163603">
    <property type="component" value="Chromosome 1"/>
</dbReference>
<keyword evidence="2" id="KW-1185">Reference proteome</keyword>